<organism evidence="8">
    <name type="scientific">hydrothermal vent metagenome</name>
    <dbReference type="NCBI Taxonomy" id="652676"/>
    <lineage>
        <taxon>unclassified sequences</taxon>
        <taxon>metagenomes</taxon>
        <taxon>ecological metagenomes</taxon>
    </lineage>
</organism>
<feature type="non-terminal residue" evidence="8">
    <location>
        <position position="189"/>
    </location>
</feature>
<dbReference type="GO" id="GO:0036380">
    <property type="term" value="F:UDP-N-acetylglucosamine-undecaprenyl-phosphate N-acetylglucosaminephosphotransferase activity"/>
    <property type="evidence" value="ECO:0007669"/>
    <property type="project" value="UniProtKB-EC"/>
</dbReference>
<dbReference type="CDD" id="cd06853">
    <property type="entry name" value="GT_WecA_like"/>
    <property type="match status" value="1"/>
</dbReference>
<evidence type="ECO:0000256" key="2">
    <source>
        <dbReference type="ARBA" id="ARBA00022475"/>
    </source>
</evidence>
<feature type="transmembrane region" description="Helical" evidence="7">
    <location>
        <begin position="43"/>
        <end position="64"/>
    </location>
</feature>
<dbReference type="EC" id="2.7.8.33" evidence="8"/>
<dbReference type="GO" id="GO:0071555">
    <property type="term" value="P:cell wall organization"/>
    <property type="evidence" value="ECO:0007669"/>
    <property type="project" value="TreeGrafter"/>
</dbReference>
<dbReference type="InterPro" id="IPR018480">
    <property type="entry name" value="PNAcMuramoyl-5peptid_Trfase_CS"/>
</dbReference>
<feature type="transmembrane region" description="Helical" evidence="7">
    <location>
        <begin position="129"/>
        <end position="149"/>
    </location>
</feature>
<evidence type="ECO:0000256" key="3">
    <source>
        <dbReference type="ARBA" id="ARBA00022679"/>
    </source>
</evidence>
<protein>
    <submittedName>
        <fullName evidence="8">Undecaprenyl-phosphate alpha-N-acetylglucosaminyl 1-phosphate transferase</fullName>
        <ecNumber evidence="8">2.7.8.33</ecNumber>
    </submittedName>
</protein>
<evidence type="ECO:0000256" key="4">
    <source>
        <dbReference type="ARBA" id="ARBA00022692"/>
    </source>
</evidence>
<keyword evidence="3 8" id="KW-0808">Transferase</keyword>
<keyword evidence="4 7" id="KW-0812">Transmembrane</keyword>
<dbReference type="Pfam" id="PF00953">
    <property type="entry name" value="Glycos_transf_4"/>
    <property type="match status" value="1"/>
</dbReference>
<evidence type="ECO:0000256" key="6">
    <source>
        <dbReference type="ARBA" id="ARBA00023136"/>
    </source>
</evidence>
<keyword evidence="6 7" id="KW-0472">Membrane</keyword>
<feature type="transmembrane region" description="Helical" evidence="7">
    <location>
        <begin position="98"/>
        <end position="117"/>
    </location>
</feature>
<dbReference type="PROSITE" id="PS01348">
    <property type="entry name" value="MRAY_2"/>
    <property type="match status" value="1"/>
</dbReference>
<accession>A0A3B0X727</accession>
<feature type="transmembrane region" description="Helical" evidence="7">
    <location>
        <begin position="6"/>
        <end position="22"/>
    </location>
</feature>
<evidence type="ECO:0000256" key="1">
    <source>
        <dbReference type="ARBA" id="ARBA00004651"/>
    </source>
</evidence>
<reference evidence="8" key="1">
    <citation type="submission" date="2018-06" db="EMBL/GenBank/DDBJ databases">
        <authorList>
            <person name="Zhirakovskaya E."/>
        </authorList>
    </citation>
    <scope>NUCLEOTIDE SEQUENCE</scope>
</reference>
<evidence type="ECO:0000256" key="5">
    <source>
        <dbReference type="ARBA" id="ARBA00022989"/>
    </source>
</evidence>
<proteinExistence type="predicted"/>
<evidence type="ECO:0000313" key="8">
    <source>
        <dbReference type="EMBL" id="VAW60390.1"/>
    </source>
</evidence>
<sequence>MLFIFAFIISLVVTMILIPPVMKWADKIGAIDMPDERKVHTQAIPRVGGIAMVAGSVLSIVLLAELDQQIVAILAGFLVIWGFGLWDDKCDLNYKLKFLGQLLAVVIVVTWGGVVVNTFPFIDGYLPDYLAVPLTIFALVGITNAINLSDGLDGLAGGTSLISISIIALLAYDSSGNMVMIIAMAVAGS</sequence>
<dbReference type="PANTHER" id="PTHR22926:SF3">
    <property type="entry name" value="UNDECAPRENYL-PHOSPHATE ALPHA-N-ACETYLGLUCOSAMINYL 1-PHOSPHATE TRANSFERASE"/>
    <property type="match status" value="1"/>
</dbReference>
<name>A0A3B0X727_9ZZZZ</name>
<feature type="transmembrane region" description="Helical" evidence="7">
    <location>
        <begin position="161"/>
        <end position="187"/>
    </location>
</feature>
<keyword evidence="2" id="KW-1003">Cell membrane</keyword>
<dbReference type="GO" id="GO:0044038">
    <property type="term" value="P:cell wall macromolecule biosynthetic process"/>
    <property type="evidence" value="ECO:0007669"/>
    <property type="project" value="TreeGrafter"/>
</dbReference>
<dbReference type="EMBL" id="UOFH01000141">
    <property type="protein sequence ID" value="VAW60390.1"/>
    <property type="molecule type" value="Genomic_DNA"/>
</dbReference>
<comment type="subcellular location">
    <subcellularLocation>
        <location evidence="1">Cell membrane</location>
        <topology evidence="1">Multi-pass membrane protein</topology>
    </subcellularLocation>
</comment>
<evidence type="ECO:0000256" key="7">
    <source>
        <dbReference type="SAM" id="Phobius"/>
    </source>
</evidence>
<dbReference type="InterPro" id="IPR000715">
    <property type="entry name" value="Glycosyl_transferase_4"/>
</dbReference>
<dbReference type="PANTHER" id="PTHR22926">
    <property type="entry name" value="PHOSPHO-N-ACETYLMURAMOYL-PENTAPEPTIDE-TRANSFERASE"/>
    <property type="match status" value="1"/>
</dbReference>
<gene>
    <name evidence="8" type="ORF">MNBD_GAMMA08-3010</name>
</gene>
<dbReference type="GO" id="GO:0005886">
    <property type="term" value="C:plasma membrane"/>
    <property type="evidence" value="ECO:0007669"/>
    <property type="project" value="UniProtKB-SubCell"/>
</dbReference>
<dbReference type="GO" id="GO:0009103">
    <property type="term" value="P:lipopolysaccharide biosynthetic process"/>
    <property type="evidence" value="ECO:0007669"/>
    <property type="project" value="TreeGrafter"/>
</dbReference>
<dbReference type="AlphaFoldDB" id="A0A3B0X727"/>
<feature type="transmembrane region" description="Helical" evidence="7">
    <location>
        <begin position="70"/>
        <end position="86"/>
    </location>
</feature>
<keyword evidence="5 7" id="KW-1133">Transmembrane helix</keyword>